<proteinExistence type="predicted"/>
<dbReference type="eggNOG" id="COG3706">
    <property type="taxonomic scope" value="Bacteria"/>
</dbReference>
<feature type="region of interest" description="Disordered" evidence="1">
    <location>
        <begin position="164"/>
        <end position="213"/>
    </location>
</feature>
<feature type="compositionally biased region" description="Polar residues" evidence="1">
    <location>
        <begin position="180"/>
        <end position="202"/>
    </location>
</feature>
<evidence type="ECO:0000256" key="1">
    <source>
        <dbReference type="SAM" id="MobiDB-lite"/>
    </source>
</evidence>
<name>B8HPH0_CYAP4</name>
<dbReference type="InterPro" id="IPR011006">
    <property type="entry name" value="CheY-like_superfamily"/>
</dbReference>
<reference evidence="2" key="1">
    <citation type="submission" date="2009-01" db="EMBL/GenBank/DDBJ databases">
        <title>Complete sequence of chromosome Cyanothece sp. PCC 7425.</title>
        <authorList>
            <consortium name="US DOE Joint Genome Institute"/>
            <person name="Lucas S."/>
            <person name="Copeland A."/>
            <person name="Lapidus A."/>
            <person name="Glavina del Rio T."/>
            <person name="Dalin E."/>
            <person name="Tice H."/>
            <person name="Bruce D."/>
            <person name="Goodwin L."/>
            <person name="Pitluck S."/>
            <person name="Sims D."/>
            <person name="Meineke L."/>
            <person name="Brettin T."/>
            <person name="Detter J.C."/>
            <person name="Han C."/>
            <person name="Larimer F."/>
            <person name="Land M."/>
            <person name="Hauser L."/>
            <person name="Kyrpides N."/>
            <person name="Ovchinnikova G."/>
            <person name="Liberton M."/>
            <person name="Stoeckel J."/>
            <person name="Banerjee A."/>
            <person name="Singh A."/>
            <person name="Page L."/>
            <person name="Sato H."/>
            <person name="Zhao L."/>
            <person name="Sherman L."/>
            <person name="Pakrasi H."/>
            <person name="Richardson P."/>
        </authorList>
    </citation>
    <scope>NUCLEOTIDE SEQUENCE</scope>
    <source>
        <strain evidence="2">PCC 7425</strain>
    </source>
</reference>
<dbReference type="KEGG" id="cyn:Cyan7425_1460"/>
<gene>
    <name evidence="2" type="ordered locus">Cyan7425_1460</name>
</gene>
<accession>B8HPH0</accession>
<dbReference type="EMBL" id="CP001344">
    <property type="protein sequence ID" value="ACL43831.1"/>
    <property type="molecule type" value="Genomic_DNA"/>
</dbReference>
<dbReference type="AlphaFoldDB" id="B8HPH0"/>
<sequence length="213" mass="23422">MASLQKIVLMTQALQRQGEIWHEMLTSQDVTVIWETIDADLVQVLTQMHSAGLPLPDLLLVDMGMRNLNPYTLCQTCRQTFPELNIILTVGEEKEVAAAERQWAIYQGAKDLLPGMQQNSLITGAIACLNRVLEVLELLPMRQDKLMPALAALSVNNATAAVSEQPLTPVSPVVPPSESNRYQGSPAPASNPTNESNSPTDNPSRRRYRGASY</sequence>
<dbReference type="Gene3D" id="3.40.50.2300">
    <property type="match status" value="1"/>
</dbReference>
<dbReference type="STRING" id="395961.Cyan7425_1460"/>
<dbReference type="SUPFAM" id="SSF52172">
    <property type="entry name" value="CheY-like"/>
    <property type="match status" value="1"/>
</dbReference>
<dbReference type="HOGENOM" id="CLU_112406_0_0_3"/>
<protein>
    <submittedName>
        <fullName evidence="2">Response regulator receiver protein</fullName>
    </submittedName>
</protein>
<organism evidence="2">
    <name type="scientific">Cyanothece sp. (strain PCC 7425 / ATCC 29141)</name>
    <dbReference type="NCBI Taxonomy" id="395961"/>
    <lineage>
        <taxon>Bacteria</taxon>
        <taxon>Bacillati</taxon>
        <taxon>Cyanobacteriota</taxon>
        <taxon>Cyanophyceae</taxon>
        <taxon>Gomontiellales</taxon>
        <taxon>Cyanothecaceae</taxon>
        <taxon>Cyanothece</taxon>
    </lineage>
</organism>
<evidence type="ECO:0000313" key="2">
    <source>
        <dbReference type="EMBL" id="ACL43831.1"/>
    </source>
</evidence>